<accession>A0ABX0MW64</accession>
<proteinExistence type="predicted"/>
<gene>
    <name evidence="1" type="ORF">F1735_32465</name>
</gene>
<evidence type="ECO:0000313" key="1">
    <source>
        <dbReference type="EMBL" id="NHZ66938.1"/>
    </source>
</evidence>
<sequence length="178" mass="19690">MCNIQAKNSPIKRTDDASKGRQVDCWRVVTNGNGTRREAYEFKLRVTIAASGQGRFGEELAFARDCQNSDAVPILLVLDPTPNPRLTELAEHFRQSGGEAYVGLDAWNHLEREAGPTMAVFIENYVAAPIKQISTFDGQLLPFGAQLVGQGNIELRIGAHTCLIRRHEDPALAEDEEQ</sequence>
<name>A0ABX0MW64_9BURK</name>
<reference evidence="1 2" key="1">
    <citation type="submission" date="2019-10" db="EMBL/GenBank/DDBJ databases">
        <title>Taxonomy of Antarctic Massilia spp.: description of Massilia rubra sp. nov., Massilia aquatica sp. nov., Massilia mucilaginosa sp. nov., Massilia frigida sp. nov. isolated from streams, lakes and regoliths.</title>
        <authorList>
            <person name="Holochova P."/>
            <person name="Sedlacek I."/>
            <person name="Kralova S."/>
            <person name="Maslanova I."/>
            <person name="Busse H.-J."/>
            <person name="Stankova E."/>
            <person name="Vrbovska V."/>
            <person name="Kovarovic V."/>
            <person name="Bartak M."/>
            <person name="Svec P."/>
            <person name="Pantucek R."/>
        </authorList>
    </citation>
    <scope>NUCLEOTIDE SEQUENCE [LARGE SCALE GENOMIC DNA]</scope>
    <source>
        <strain evidence="1 2">CCM 8694</strain>
    </source>
</reference>
<keyword evidence="2" id="KW-1185">Reference proteome</keyword>
<dbReference type="EMBL" id="WHJF01000199">
    <property type="protein sequence ID" value="NHZ66938.1"/>
    <property type="molecule type" value="Genomic_DNA"/>
</dbReference>
<protein>
    <submittedName>
        <fullName evidence="1">Uncharacterized protein</fullName>
    </submittedName>
</protein>
<comment type="caution">
    <text evidence="1">The sequence shown here is derived from an EMBL/GenBank/DDBJ whole genome shotgun (WGS) entry which is preliminary data.</text>
</comment>
<dbReference type="Proteomes" id="UP000610594">
    <property type="component" value="Unassembled WGS sequence"/>
</dbReference>
<evidence type="ECO:0000313" key="2">
    <source>
        <dbReference type="Proteomes" id="UP000610594"/>
    </source>
</evidence>
<organism evidence="1 2">
    <name type="scientific">Massilia genomosp. 1</name>
    <dbReference type="NCBI Taxonomy" id="2609280"/>
    <lineage>
        <taxon>Bacteria</taxon>
        <taxon>Pseudomonadati</taxon>
        <taxon>Pseudomonadota</taxon>
        <taxon>Betaproteobacteria</taxon>
        <taxon>Burkholderiales</taxon>
        <taxon>Oxalobacteraceae</taxon>
        <taxon>Telluria group</taxon>
        <taxon>Massilia</taxon>
    </lineage>
</organism>